<dbReference type="EMBL" id="KC853435">
    <property type="protein sequence ID" value="AHF23191.1"/>
    <property type="molecule type" value="Genomic_DNA"/>
</dbReference>
<protein>
    <submittedName>
        <fullName evidence="1">Uncharacterized protein</fullName>
    </submittedName>
</protein>
<gene>
    <name evidence="1" type="ORF">J444_pB98</name>
</gene>
<sequence>MPNHGICYHPISRTLGQQHPLIGDALERIMHRLMILISFVARELLRTG</sequence>
<reference evidence="1" key="1">
    <citation type="journal article" date="2014" name="J Glob Antimicrob Resist">
        <title>Plasmid-mediated multidrug resistance and virulence in an avian pathogenic Escherichia coli strain isolated in China.</title>
        <authorList>
            <person name="Wang X."/>
            <person name="Hao H."/>
            <person name="Xu Z."/>
            <person name="Zheng H."/>
            <person name="Liu C."/>
            <person name="Wei L."/>
            <person name="Zhang R."/>
            <person name="Bi D."/>
            <person name="Chen H."/>
            <person name="Tan C."/>
        </authorList>
    </citation>
    <scope>NUCLEOTIDE SEQUENCE</scope>
    <source>
        <strain evidence="1">ACN001</strain>
        <plasmid evidence="1">pACN001-B</plasmid>
    </source>
</reference>
<organism evidence="1">
    <name type="scientific">Escherichia coli ACN001</name>
    <dbReference type="NCBI Taxonomy" id="1311757"/>
    <lineage>
        <taxon>Bacteria</taxon>
        <taxon>Pseudomonadati</taxon>
        <taxon>Pseudomonadota</taxon>
        <taxon>Gammaproteobacteria</taxon>
        <taxon>Enterobacterales</taxon>
        <taxon>Enterobacteriaceae</taxon>
        <taxon>Escherichia</taxon>
    </lineage>
</organism>
<keyword evidence="1" id="KW-0614">Plasmid</keyword>
<evidence type="ECO:0000313" key="1">
    <source>
        <dbReference type="EMBL" id="AHF23191.1"/>
    </source>
</evidence>
<dbReference type="AlphaFoldDB" id="A0A140WYG5"/>
<name>A0A140WYG5_ECOLX</name>
<accession>A0A140WYG5</accession>
<proteinExistence type="predicted"/>
<geneLocation type="plasmid" evidence="1">
    <name>pACN001-B</name>
</geneLocation>